<dbReference type="Proteomes" id="UP000197019">
    <property type="component" value="Chromosome"/>
</dbReference>
<gene>
    <name evidence="1" type="ORF">CEK71_01600</name>
</gene>
<accession>A0A1Z4BU67</accession>
<evidence type="ECO:0000313" key="2">
    <source>
        <dbReference type="Proteomes" id="UP000197019"/>
    </source>
</evidence>
<sequence>MIVKPFACRQTPLVGELVEGLWWFDDQRKSLWDKLTTNDIILLCFSYITRATALTFPAIII</sequence>
<protein>
    <submittedName>
        <fullName evidence="1">Uncharacterized protein</fullName>
    </submittedName>
</protein>
<evidence type="ECO:0000313" key="1">
    <source>
        <dbReference type="EMBL" id="ASF44861.1"/>
    </source>
</evidence>
<organism evidence="1 2">
    <name type="scientific">Methylovulum psychrotolerans</name>
    <dbReference type="NCBI Taxonomy" id="1704499"/>
    <lineage>
        <taxon>Bacteria</taxon>
        <taxon>Pseudomonadati</taxon>
        <taxon>Pseudomonadota</taxon>
        <taxon>Gammaproteobacteria</taxon>
        <taxon>Methylococcales</taxon>
        <taxon>Methylococcaceae</taxon>
        <taxon>Methylovulum</taxon>
    </lineage>
</organism>
<dbReference type="AlphaFoldDB" id="A0A1Z4BU67"/>
<dbReference type="EMBL" id="CP022129">
    <property type="protein sequence ID" value="ASF44861.1"/>
    <property type="molecule type" value="Genomic_DNA"/>
</dbReference>
<dbReference type="KEGG" id="mpsy:CEK71_01600"/>
<keyword evidence="2" id="KW-1185">Reference proteome</keyword>
<proteinExistence type="predicted"/>
<reference evidence="1 2" key="1">
    <citation type="submission" date="2017-06" db="EMBL/GenBank/DDBJ databases">
        <title>Genome Sequencing of the methanotroph Methylovulum psychrotolerants str. HV10-M2 isolated from a high-altitude environment.</title>
        <authorList>
            <person name="Mateos-Rivera A."/>
        </authorList>
    </citation>
    <scope>NUCLEOTIDE SEQUENCE [LARGE SCALE GENOMIC DNA]</scope>
    <source>
        <strain evidence="1 2">HV10_M2</strain>
    </source>
</reference>
<name>A0A1Z4BU67_9GAMM</name>